<dbReference type="RefSeq" id="XP_011775787.1">
    <property type="nucleotide sequence ID" value="XM_011777485.1"/>
</dbReference>
<reference evidence="8" key="1">
    <citation type="journal article" date="2010" name="PLoS Negl. Trop. Dis.">
        <title>The genome sequence of Trypanosoma brucei gambiense, causative agent of chronic human african trypanosomiasis.</title>
        <authorList>
            <person name="Jackson A.P."/>
            <person name="Sanders M."/>
            <person name="Berry A."/>
            <person name="McQuillan J."/>
            <person name="Aslett M.A."/>
            <person name="Quail M.A."/>
            <person name="Chukualim B."/>
            <person name="Capewell P."/>
            <person name="MacLeod A."/>
            <person name="Melville S.E."/>
            <person name="Gibson W."/>
            <person name="Barry J.D."/>
            <person name="Berriman M."/>
            <person name="Hertz-Fowler C."/>
        </authorList>
    </citation>
    <scope>NUCLEOTIDE SEQUENCE [LARGE SCALE GENOMIC DNA]</scope>
    <source>
        <strain evidence="8">MHOM/CI/86/DAL972</strain>
    </source>
</reference>
<evidence type="ECO:0000256" key="3">
    <source>
        <dbReference type="ARBA" id="ARBA00022989"/>
    </source>
</evidence>
<proteinExistence type="predicted"/>
<dbReference type="GeneID" id="23863655"/>
<evidence type="ECO:0000259" key="6">
    <source>
        <dbReference type="Pfam" id="PF01490"/>
    </source>
</evidence>
<feature type="transmembrane region" description="Helical" evidence="5">
    <location>
        <begin position="333"/>
        <end position="351"/>
    </location>
</feature>
<dbReference type="Proteomes" id="UP000002316">
    <property type="component" value="Chromosome 8"/>
</dbReference>
<accession>C9ZVS2</accession>
<name>C9ZVS2_TRYB9</name>
<evidence type="ECO:0000256" key="5">
    <source>
        <dbReference type="SAM" id="Phobius"/>
    </source>
</evidence>
<protein>
    <submittedName>
        <fullName evidence="7">Amino acid transporter, putative</fullName>
    </submittedName>
</protein>
<evidence type="ECO:0000256" key="4">
    <source>
        <dbReference type="ARBA" id="ARBA00023136"/>
    </source>
</evidence>
<evidence type="ECO:0000313" key="8">
    <source>
        <dbReference type="Proteomes" id="UP000002316"/>
    </source>
</evidence>
<keyword evidence="2 5" id="KW-0812">Transmembrane</keyword>
<feature type="domain" description="Amino acid transporter transmembrane" evidence="6">
    <location>
        <begin position="143"/>
        <end position="533"/>
    </location>
</feature>
<dbReference type="PANTHER" id="PTHR22950">
    <property type="entry name" value="AMINO ACID TRANSPORTER"/>
    <property type="match status" value="1"/>
</dbReference>
<dbReference type="KEGG" id="tbg:TbgDal_VIII4520"/>
<dbReference type="Pfam" id="PF01490">
    <property type="entry name" value="Aa_trans"/>
    <property type="match status" value="1"/>
</dbReference>
<evidence type="ECO:0000313" key="7">
    <source>
        <dbReference type="EMBL" id="CBH13510.1"/>
    </source>
</evidence>
<feature type="transmembrane region" description="Helical" evidence="5">
    <location>
        <begin position="285"/>
        <end position="308"/>
    </location>
</feature>
<evidence type="ECO:0000256" key="1">
    <source>
        <dbReference type="ARBA" id="ARBA00004141"/>
    </source>
</evidence>
<dbReference type="GO" id="GO:0015179">
    <property type="term" value="F:L-amino acid transmembrane transporter activity"/>
    <property type="evidence" value="ECO:0007669"/>
    <property type="project" value="TreeGrafter"/>
</dbReference>
<feature type="transmembrane region" description="Helical" evidence="5">
    <location>
        <begin position="30"/>
        <end position="54"/>
    </location>
</feature>
<feature type="transmembrane region" description="Helical" evidence="5">
    <location>
        <begin position="215"/>
        <end position="242"/>
    </location>
</feature>
<feature type="transmembrane region" description="Helical" evidence="5">
    <location>
        <begin position="447"/>
        <end position="468"/>
    </location>
</feature>
<dbReference type="OrthoDB" id="244184at2759"/>
<keyword evidence="3 5" id="KW-1133">Transmembrane helix</keyword>
<dbReference type="GO" id="GO:0005737">
    <property type="term" value="C:cytoplasm"/>
    <property type="evidence" value="ECO:0007669"/>
    <property type="project" value="TreeGrafter"/>
</dbReference>
<feature type="transmembrane region" description="Helical" evidence="5">
    <location>
        <begin position="515"/>
        <end position="537"/>
    </location>
</feature>
<sequence length="538" mass="58778">MPLQITWCFFRYASSYAREFSGFLSGHARTLGTCVFMCLAVFTSVVRIGSLLFFPFSVIKLSSSTHTHTHVHTQQTHLLNMLSPTEPLGSGKAHTEVVTDEGEGYGAMSAAEEKSHHKNGDTPTTDSKFMQCINAIIPHGGSLSTTFNLGSATLGAGVISLAIAFQMSGVIPSILILITVTVLTIYSVGLMMQAVEMTGYNSYADLSRNLFGPGWDYFTISVSWLFTFGTCVSYVIATGYLVDSVLSGSSALEFFQGKTGNRVITSIIWFVGMFSLSLPKEINSLRYASAIAVLFVFYFVICIVVHSAKNGLKDGKLPEDVEMFKSGNRAIEGLSIFMFSYLCHMNCFSIYSEMRKPSARRMTLHTTYSMSMCCVVYIIAGFFGYTDVGNKSVETVFEIYDVKGDVMMAIAFAGMLLKICVGFSLCMQPARDCCYYIIGWDLNTLETWKNCLFCGCMALCALLLGLFIPDLNTVFGLLGSFCGGVLGFCIPALYRMYCGNWGISQVGVVNYVCTYLLLISGVIAVVFGTAASIYNVAV</sequence>
<dbReference type="GO" id="GO:0016020">
    <property type="term" value="C:membrane"/>
    <property type="evidence" value="ECO:0007669"/>
    <property type="project" value="UniProtKB-SubCell"/>
</dbReference>
<dbReference type="EMBL" id="FN554971">
    <property type="protein sequence ID" value="CBH13510.1"/>
    <property type="molecule type" value="Genomic_DNA"/>
</dbReference>
<feature type="transmembrane region" description="Helical" evidence="5">
    <location>
        <begin position="174"/>
        <end position="195"/>
    </location>
</feature>
<gene>
    <name evidence="7" type="ORF">TbgDal_VIII4520</name>
</gene>
<feature type="transmembrane region" description="Helical" evidence="5">
    <location>
        <begin position="363"/>
        <end position="386"/>
    </location>
</feature>
<dbReference type="VEuPathDB" id="TriTrypDB:Tbg972.8.4520"/>
<feature type="transmembrane region" description="Helical" evidence="5">
    <location>
        <begin position="147"/>
        <end position="168"/>
    </location>
</feature>
<feature type="transmembrane region" description="Helical" evidence="5">
    <location>
        <begin position="262"/>
        <end position="278"/>
    </location>
</feature>
<feature type="transmembrane region" description="Helical" evidence="5">
    <location>
        <begin position="406"/>
        <end position="426"/>
    </location>
</feature>
<dbReference type="InterPro" id="IPR013057">
    <property type="entry name" value="AA_transpt_TM"/>
</dbReference>
<dbReference type="AlphaFoldDB" id="C9ZVS2"/>
<keyword evidence="4 5" id="KW-0472">Membrane</keyword>
<feature type="transmembrane region" description="Helical" evidence="5">
    <location>
        <begin position="474"/>
        <end position="494"/>
    </location>
</feature>
<organism evidence="7 8">
    <name type="scientific">Trypanosoma brucei gambiense (strain MHOM/CI/86/DAL972)</name>
    <dbReference type="NCBI Taxonomy" id="679716"/>
    <lineage>
        <taxon>Eukaryota</taxon>
        <taxon>Discoba</taxon>
        <taxon>Euglenozoa</taxon>
        <taxon>Kinetoplastea</taxon>
        <taxon>Metakinetoplastina</taxon>
        <taxon>Trypanosomatida</taxon>
        <taxon>Trypanosomatidae</taxon>
        <taxon>Trypanosoma</taxon>
    </lineage>
</organism>
<dbReference type="PANTHER" id="PTHR22950:SF649">
    <property type="entry name" value="ACID TRANSPORTER, PUTATIVE-RELATED"/>
    <property type="match status" value="1"/>
</dbReference>
<evidence type="ECO:0000256" key="2">
    <source>
        <dbReference type="ARBA" id="ARBA00022692"/>
    </source>
</evidence>
<comment type="subcellular location">
    <subcellularLocation>
        <location evidence="1">Membrane</location>
        <topology evidence="1">Multi-pass membrane protein</topology>
    </subcellularLocation>
</comment>